<reference evidence="8" key="1">
    <citation type="submission" date="2022-12" db="EMBL/GenBank/DDBJ databases">
        <title>Genome assemblies of Blomia tropicalis.</title>
        <authorList>
            <person name="Cui Y."/>
        </authorList>
    </citation>
    <scope>NUCLEOTIDE SEQUENCE</scope>
    <source>
        <tissue evidence="8">Adult mites</tissue>
    </source>
</reference>
<dbReference type="Proteomes" id="UP001142055">
    <property type="component" value="Chromosome 3"/>
</dbReference>
<protein>
    <submittedName>
        <fullName evidence="8">Uncharacterized protein</fullName>
    </submittedName>
</protein>
<evidence type="ECO:0000256" key="7">
    <source>
        <dbReference type="SAM" id="Phobius"/>
    </source>
</evidence>
<dbReference type="AlphaFoldDB" id="A0A9Q0M3X7"/>
<evidence type="ECO:0000313" key="8">
    <source>
        <dbReference type="EMBL" id="KAJ6216965.1"/>
    </source>
</evidence>
<keyword evidence="3 7" id="KW-0812">Transmembrane</keyword>
<evidence type="ECO:0000256" key="1">
    <source>
        <dbReference type="ARBA" id="ARBA00004167"/>
    </source>
</evidence>
<keyword evidence="4 7" id="KW-1133">Transmembrane helix</keyword>
<evidence type="ECO:0000256" key="6">
    <source>
        <dbReference type="SAM" id="MobiDB-lite"/>
    </source>
</evidence>
<feature type="compositionally biased region" description="Polar residues" evidence="6">
    <location>
        <begin position="113"/>
        <end position="131"/>
    </location>
</feature>
<proteinExistence type="inferred from homology"/>
<feature type="region of interest" description="Disordered" evidence="6">
    <location>
        <begin position="39"/>
        <end position="142"/>
    </location>
</feature>
<comment type="subcellular location">
    <subcellularLocation>
        <location evidence="1">Membrane</location>
        <topology evidence="1">Single-pass membrane protein</topology>
    </subcellularLocation>
</comment>
<comment type="similarity">
    <text evidence="2">Belongs to the UPF0239 family.</text>
</comment>
<evidence type="ECO:0000256" key="2">
    <source>
        <dbReference type="ARBA" id="ARBA00006839"/>
    </source>
</evidence>
<sequence>MFEIDWSYITEEVVRIGLILGAIFQVICIAAAIFLPSKNENASENSNGNMSSNQKSTIRNSSERFGDKFLEDSDQSDGDDTSNGGSNRRNESSKAPFFSTSQQLHQRRHGNSNDDTQTKSTGTSLSGPSNKITKRHEKKKRR</sequence>
<feature type="compositionally biased region" description="Polar residues" evidence="6">
    <location>
        <begin position="39"/>
        <end position="60"/>
    </location>
</feature>
<gene>
    <name evidence="8" type="ORF">RDWZM_008122</name>
</gene>
<evidence type="ECO:0000256" key="5">
    <source>
        <dbReference type="ARBA" id="ARBA00023136"/>
    </source>
</evidence>
<keyword evidence="9" id="KW-1185">Reference proteome</keyword>
<dbReference type="Pfam" id="PF06783">
    <property type="entry name" value="UPF0239"/>
    <property type="match status" value="1"/>
</dbReference>
<comment type="caution">
    <text evidence="8">The sequence shown here is derived from an EMBL/GenBank/DDBJ whole genome shotgun (WGS) entry which is preliminary data.</text>
</comment>
<dbReference type="OMA" id="QVICIAA"/>
<dbReference type="GO" id="GO:0016020">
    <property type="term" value="C:membrane"/>
    <property type="evidence" value="ECO:0007669"/>
    <property type="project" value="UniProtKB-SubCell"/>
</dbReference>
<feature type="compositionally biased region" description="Basic and acidic residues" evidence="6">
    <location>
        <begin position="61"/>
        <end position="71"/>
    </location>
</feature>
<evidence type="ECO:0000313" key="9">
    <source>
        <dbReference type="Proteomes" id="UP001142055"/>
    </source>
</evidence>
<feature type="compositionally biased region" description="Basic residues" evidence="6">
    <location>
        <begin position="132"/>
        <end position="142"/>
    </location>
</feature>
<dbReference type="EMBL" id="JAPWDV010000003">
    <property type="protein sequence ID" value="KAJ6216965.1"/>
    <property type="molecule type" value="Genomic_DNA"/>
</dbReference>
<evidence type="ECO:0000256" key="3">
    <source>
        <dbReference type="ARBA" id="ARBA00022692"/>
    </source>
</evidence>
<name>A0A9Q0M3X7_BLOTA</name>
<dbReference type="OrthoDB" id="6515683at2759"/>
<organism evidence="8 9">
    <name type="scientific">Blomia tropicalis</name>
    <name type="common">Mite</name>
    <dbReference type="NCBI Taxonomy" id="40697"/>
    <lineage>
        <taxon>Eukaryota</taxon>
        <taxon>Metazoa</taxon>
        <taxon>Ecdysozoa</taxon>
        <taxon>Arthropoda</taxon>
        <taxon>Chelicerata</taxon>
        <taxon>Arachnida</taxon>
        <taxon>Acari</taxon>
        <taxon>Acariformes</taxon>
        <taxon>Sarcoptiformes</taxon>
        <taxon>Astigmata</taxon>
        <taxon>Glycyphagoidea</taxon>
        <taxon>Echimyopodidae</taxon>
        <taxon>Blomia</taxon>
    </lineage>
</organism>
<keyword evidence="5 7" id="KW-0472">Membrane</keyword>
<accession>A0A9Q0M3X7</accession>
<dbReference type="InterPro" id="IPR009621">
    <property type="entry name" value="UPF0239"/>
</dbReference>
<feature type="transmembrane region" description="Helical" evidence="7">
    <location>
        <begin position="16"/>
        <end position="35"/>
    </location>
</feature>
<evidence type="ECO:0000256" key="4">
    <source>
        <dbReference type="ARBA" id="ARBA00022989"/>
    </source>
</evidence>